<dbReference type="GO" id="GO:1905515">
    <property type="term" value="P:non-motile cilium assembly"/>
    <property type="evidence" value="ECO:0007669"/>
    <property type="project" value="InterPro"/>
</dbReference>
<feature type="domain" description="Bardet-Biedl syndrome 1 N-terminal" evidence="1">
    <location>
        <begin position="29"/>
        <end position="108"/>
    </location>
</feature>
<sequence>MPRNLLQRVAVQHFHEPCCHVLCDRDKKWLDAHYDPLASLHTFTQCIALSDISADNDHKLIIADLGTGSYEMKLKVYKGTSLMSENAIVDLPTGVVTFYMDLNEPRTPGN</sequence>
<organism evidence="2 3">
    <name type="scientific">Ridgeia piscesae</name>
    <name type="common">Tubeworm</name>
    <dbReference type="NCBI Taxonomy" id="27915"/>
    <lineage>
        <taxon>Eukaryota</taxon>
        <taxon>Metazoa</taxon>
        <taxon>Spiralia</taxon>
        <taxon>Lophotrochozoa</taxon>
        <taxon>Annelida</taxon>
        <taxon>Polychaeta</taxon>
        <taxon>Sedentaria</taxon>
        <taxon>Canalipalpata</taxon>
        <taxon>Sabellida</taxon>
        <taxon>Siboglinidae</taxon>
        <taxon>Ridgeia</taxon>
    </lineage>
</organism>
<accession>A0AAD9UJX0</accession>
<dbReference type="PANTHER" id="PTHR20870:SF0">
    <property type="entry name" value="BARDET-BIEDL SYNDROME 1 PROTEIN"/>
    <property type="match status" value="1"/>
</dbReference>
<dbReference type="GO" id="GO:0005813">
    <property type="term" value="C:centrosome"/>
    <property type="evidence" value="ECO:0007669"/>
    <property type="project" value="TreeGrafter"/>
</dbReference>
<dbReference type="AlphaFoldDB" id="A0AAD9UJX0"/>
<dbReference type="GO" id="GO:0034464">
    <property type="term" value="C:BBSome"/>
    <property type="evidence" value="ECO:0007669"/>
    <property type="project" value="InterPro"/>
</dbReference>
<dbReference type="InterPro" id="IPR028784">
    <property type="entry name" value="BBS1"/>
</dbReference>
<name>A0AAD9UJX0_RIDPI</name>
<proteinExistence type="predicted"/>
<dbReference type="GO" id="GO:0005113">
    <property type="term" value="F:patched binding"/>
    <property type="evidence" value="ECO:0007669"/>
    <property type="project" value="TreeGrafter"/>
</dbReference>
<dbReference type="Proteomes" id="UP001209878">
    <property type="component" value="Unassembled WGS sequence"/>
</dbReference>
<protein>
    <recommendedName>
        <fullName evidence="1">Bardet-Biedl syndrome 1 N-terminal domain-containing protein</fullName>
    </recommendedName>
</protein>
<gene>
    <name evidence="2" type="ORF">NP493_42g11057</name>
</gene>
<evidence type="ECO:0000313" key="3">
    <source>
        <dbReference type="Proteomes" id="UP001209878"/>
    </source>
</evidence>
<reference evidence="2" key="1">
    <citation type="journal article" date="2023" name="Mol. Biol. Evol.">
        <title>Third-Generation Sequencing Reveals the Adaptive Role of the Epigenome in Three Deep-Sea Polychaetes.</title>
        <authorList>
            <person name="Perez M."/>
            <person name="Aroh O."/>
            <person name="Sun Y."/>
            <person name="Lan Y."/>
            <person name="Juniper S.K."/>
            <person name="Young C.R."/>
            <person name="Angers B."/>
            <person name="Qian P.Y."/>
        </authorList>
    </citation>
    <scope>NUCLEOTIDE SEQUENCE</scope>
    <source>
        <strain evidence="2">R07B-5</strain>
    </source>
</reference>
<evidence type="ECO:0000259" key="1">
    <source>
        <dbReference type="Pfam" id="PF14779"/>
    </source>
</evidence>
<dbReference type="GO" id="GO:0005119">
    <property type="term" value="F:smoothened binding"/>
    <property type="evidence" value="ECO:0007669"/>
    <property type="project" value="TreeGrafter"/>
</dbReference>
<dbReference type="InterPro" id="IPR032728">
    <property type="entry name" value="BBS1_N"/>
</dbReference>
<evidence type="ECO:0000313" key="2">
    <source>
        <dbReference type="EMBL" id="KAK2191965.1"/>
    </source>
</evidence>
<dbReference type="EMBL" id="JAODUO010000042">
    <property type="protein sequence ID" value="KAK2191965.1"/>
    <property type="molecule type" value="Genomic_DNA"/>
</dbReference>
<dbReference type="GO" id="GO:0005930">
    <property type="term" value="C:axoneme"/>
    <property type="evidence" value="ECO:0007669"/>
    <property type="project" value="TreeGrafter"/>
</dbReference>
<dbReference type="Pfam" id="PF14779">
    <property type="entry name" value="BBS1"/>
    <property type="match status" value="1"/>
</dbReference>
<dbReference type="PANTHER" id="PTHR20870">
    <property type="entry name" value="BARDET-BIEDL SYNDROME 1 PROTEIN"/>
    <property type="match status" value="1"/>
</dbReference>
<keyword evidence="3" id="KW-1185">Reference proteome</keyword>
<comment type="caution">
    <text evidence="2">The sequence shown here is derived from an EMBL/GenBank/DDBJ whole genome shotgun (WGS) entry which is preliminary data.</text>
</comment>
<dbReference type="GO" id="GO:0061512">
    <property type="term" value="P:protein localization to cilium"/>
    <property type="evidence" value="ECO:0007669"/>
    <property type="project" value="TreeGrafter"/>
</dbReference>